<dbReference type="Pfam" id="PF00501">
    <property type="entry name" value="AMP-binding"/>
    <property type="match status" value="1"/>
</dbReference>
<reference evidence="8" key="1">
    <citation type="journal article" date="2019" name="Int. J. Syst. Evol. Microbiol.">
        <title>The Global Catalogue of Microorganisms (GCM) 10K type strain sequencing project: providing services to taxonomists for standard genome sequencing and annotation.</title>
        <authorList>
            <consortium name="The Broad Institute Genomics Platform"/>
            <consortium name="The Broad Institute Genome Sequencing Center for Infectious Disease"/>
            <person name="Wu L."/>
            <person name="Ma J."/>
        </authorList>
    </citation>
    <scope>NUCLEOTIDE SEQUENCE [LARGE SCALE GENOMIC DNA]</scope>
    <source>
        <strain evidence="8">JCM 3369</strain>
    </source>
</reference>
<keyword evidence="2" id="KW-0436">Ligase</keyword>
<comment type="similarity">
    <text evidence="1">Belongs to the ATP-dependent AMP-binding enzyme family.</text>
</comment>
<dbReference type="SUPFAM" id="SSF56801">
    <property type="entry name" value="Acetyl-CoA synthetase-like"/>
    <property type="match status" value="1"/>
</dbReference>
<keyword evidence="4" id="KW-0067">ATP-binding</keyword>
<evidence type="ECO:0000259" key="5">
    <source>
        <dbReference type="Pfam" id="PF00501"/>
    </source>
</evidence>
<comment type="caution">
    <text evidence="7">The sequence shown here is derived from an EMBL/GenBank/DDBJ whole genome shotgun (WGS) entry which is preliminary data.</text>
</comment>
<evidence type="ECO:0000313" key="8">
    <source>
        <dbReference type="Proteomes" id="UP001597327"/>
    </source>
</evidence>
<evidence type="ECO:0000313" key="7">
    <source>
        <dbReference type="EMBL" id="MFD1696014.1"/>
    </source>
</evidence>
<gene>
    <name evidence="7" type="ORF">ACFSC7_10855</name>
</gene>
<evidence type="ECO:0000256" key="4">
    <source>
        <dbReference type="ARBA" id="ARBA00022840"/>
    </source>
</evidence>
<dbReference type="EMBL" id="JBHUFA010000003">
    <property type="protein sequence ID" value="MFD1696014.1"/>
    <property type="molecule type" value="Genomic_DNA"/>
</dbReference>
<dbReference type="RefSeq" id="WP_149894029.1">
    <property type="nucleotide sequence ID" value="NZ_JBHUFA010000003.1"/>
</dbReference>
<sequence>MLQPAATYDDLLTTFRWKVPVQYNMAASVSDRWAAEDPDRLAIRHVHGDGRLADWSHRALNRAVNRLANGLVAQGVQVGDRVALLLPQSPQTAIAHLAVYKTGAIAVPLAALFGPEALRYRLADSGARVLICDEAGLAKVADLGEGATALELVLVAGPGGVGREGGLRRTGLEELMAAGSDRFETRPSTPDDPALMIYTSGTTGNPKGVLHGHRVLLGHLPGIQMSQNFMPQAGDLLWTPSDWAWAGGLLNALFPALHLGVPVLSSDAQKFDPEWAFRFLERQGVRNAFIPPTALKMMRAVPNPAKRFDLTWRSVGSAGEMLGREAYDWFAAEFGFEVNEFYGQTECNAVLGSCRAAGVSRSGAIGRAIPGHQVAVIDGEGRPVPAGEQGQIAIRRPDPVMFLEYWNNPKATAEKFIGDWMITGDQGVMDEDGYVFFVGRDDDVITSAGYRIGPGEIEDCLLTHPAVALAAVIGKPDPVRTEVVKAYLVLGPEQVASEELKGDIRDYVRNRLSAHEYPREIEFVEALPLTTSGKVIRRELRARAEREAAAESA</sequence>
<name>A0ABW4JWF3_9HYPH</name>
<organism evidence="7 8">
    <name type="scientific">Roseibium aestuarii</name>
    <dbReference type="NCBI Taxonomy" id="2600299"/>
    <lineage>
        <taxon>Bacteria</taxon>
        <taxon>Pseudomonadati</taxon>
        <taxon>Pseudomonadota</taxon>
        <taxon>Alphaproteobacteria</taxon>
        <taxon>Hyphomicrobiales</taxon>
        <taxon>Stappiaceae</taxon>
        <taxon>Roseibium</taxon>
    </lineage>
</organism>
<dbReference type="PROSITE" id="PS00455">
    <property type="entry name" value="AMP_BINDING"/>
    <property type="match status" value="1"/>
</dbReference>
<dbReference type="InterPro" id="IPR042099">
    <property type="entry name" value="ANL_N_sf"/>
</dbReference>
<accession>A0ABW4JWF3</accession>
<feature type="domain" description="AMP-binding enzyme C-terminal" evidence="6">
    <location>
        <begin position="456"/>
        <end position="534"/>
    </location>
</feature>
<dbReference type="InterPro" id="IPR020845">
    <property type="entry name" value="AMP-binding_CS"/>
</dbReference>
<dbReference type="Gene3D" id="3.30.300.30">
    <property type="match status" value="1"/>
</dbReference>
<dbReference type="Proteomes" id="UP001597327">
    <property type="component" value="Unassembled WGS sequence"/>
</dbReference>
<proteinExistence type="inferred from homology"/>
<evidence type="ECO:0000259" key="6">
    <source>
        <dbReference type="Pfam" id="PF13193"/>
    </source>
</evidence>
<dbReference type="InterPro" id="IPR000873">
    <property type="entry name" value="AMP-dep_synth/lig_dom"/>
</dbReference>
<evidence type="ECO:0000256" key="1">
    <source>
        <dbReference type="ARBA" id="ARBA00006432"/>
    </source>
</evidence>
<evidence type="ECO:0000256" key="3">
    <source>
        <dbReference type="ARBA" id="ARBA00022741"/>
    </source>
</evidence>
<feature type="domain" description="AMP-dependent synthetase/ligase" evidence="5">
    <location>
        <begin position="31"/>
        <end position="406"/>
    </location>
</feature>
<dbReference type="PANTHER" id="PTHR43605:SF10">
    <property type="entry name" value="ACYL-COA SYNTHETASE MEDIUM CHAIN FAMILY MEMBER 3"/>
    <property type="match status" value="1"/>
</dbReference>
<keyword evidence="8" id="KW-1185">Reference proteome</keyword>
<dbReference type="Gene3D" id="3.40.50.12780">
    <property type="entry name" value="N-terminal domain of ligase-like"/>
    <property type="match status" value="1"/>
</dbReference>
<protein>
    <submittedName>
        <fullName evidence="7">AMP-binding protein</fullName>
    </submittedName>
</protein>
<dbReference type="InterPro" id="IPR025110">
    <property type="entry name" value="AMP-bd_C"/>
</dbReference>
<dbReference type="PANTHER" id="PTHR43605">
    <property type="entry name" value="ACYL-COENZYME A SYNTHETASE"/>
    <property type="match status" value="1"/>
</dbReference>
<evidence type="ECO:0000256" key="2">
    <source>
        <dbReference type="ARBA" id="ARBA00022598"/>
    </source>
</evidence>
<dbReference type="InterPro" id="IPR045851">
    <property type="entry name" value="AMP-bd_C_sf"/>
</dbReference>
<keyword evidence="3" id="KW-0547">Nucleotide-binding</keyword>
<dbReference type="Pfam" id="PF13193">
    <property type="entry name" value="AMP-binding_C"/>
    <property type="match status" value="1"/>
</dbReference>
<dbReference type="InterPro" id="IPR051087">
    <property type="entry name" value="Mitochondrial_ACSM"/>
</dbReference>